<evidence type="ECO:0000313" key="2">
    <source>
        <dbReference type="EMBL" id="QDT64331.1"/>
    </source>
</evidence>
<gene>
    <name evidence="2" type="ORF">V22_15640</name>
</gene>
<dbReference type="AlphaFoldDB" id="A0A517T7I0"/>
<dbReference type="EMBL" id="CP036316">
    <property type="protein sequence ID" value="QDT64331.1"/>
    <property type="molecule type" value="Genomic_DNA"/>
</dbReference>
<dbReference type="KEGG" id="chya:V22_15640"/>
<name>A0A517T7I0_9PLAN</name>
<sequence>MLTKTLFTLLCLVLPVLWGVVVDWLFDRWGGTQKKRDLAPPEYQI</sequence>
<dbReference type="RefSeq" id="WP_197440014.1">
    <property type="nucleotide sequence ID" value="NZ_CP036316.1"/>
</dbReference>
<evidence type="ECO:0000256" key="1">
    <source>
        <dbReference type="SAM" id="Phobius"/>
    </source>
</evidence>
<feature type="transmembrane region" description="Helical" evidence="1">
    <location>
        <begin position="6"/>
        <end position="26"/>
    </location>
</feature>
<accession>A0A517T7I0</accession>
<reference evidence="2 3" key="1">
    <citation type="submission" date="2019-02" db="EMBL/GenBank/DDBJ databases">
        <title>Deep-cultivation of Planctomycetes and their phenomic and genomic characterization uncovers novel biology.</title>
        <authorList>
            <person name="Wiegand S."/>
            <person name="Jogler M."/>
            <person name="Boedeker C."/>
            <person name="Pinto D."/>
            <person name="Vollmers J."/>
            <person name="Rivas-Marin E."/>
            <person name="Kohn T."/>
            <person name="Peeters S.H."/>
            <person name="Heuer A."/>
            <person name="Rast P."/>
            <person name="Oberbeckmann S."/>
            <person name="Bunk B."/>
            <person name="Jeske O."/>
            <person name="Meyerdierks A."/>
            <person name="Storesund J.E."/>
            <person name="Kallscheuer N."/>
            <person name="Luecker S."/>
            <person name="Lage O.M."/>
            <person name="Pohl T."/>
            <person name="Merkel B.J."/>
            <person name="Hornburger P."/>
            <person name="Mueller R.-W."/>
            <person name="Bruemmer F."/>
            <person name="Labrenz M."/>
            <person name="Spormann A.M."/>
            <person name="Op den Camp H."/>
            <person name="Overmann J."/>
            <person name="Amann R."/>
            <person name="Jetten M.S.M."/>
            <person name="Mascher T."/>
            <person name="Medema M.H."/>
            <person name="Devos D.P."/>
            <person name="Kaster A.-K."/>
            <person name="Ovreas L."/>
            <person name="Rohde M."/>
            <person name="Galperin M.Y."/>
            <person name="Jogler C."/>
        </authorList>
    </citation>
    <scope>NUCLEOTIDE SEQUENCE [LARGE SCALE GENOMIC DNA]</scope>
    <source>
        <strain evidence="2 3">V22</strain>
    </source>
</reference>
<keyword evidence="1" id="KW-0812">Transmembrane</keyword>
<protein>
    <submittedName>
        <fullName evidence="2">Uncharacterized protein</fullName>
    </submittedName>
</protein>
<keyword evidence="1" id="KW-0472">Membrane</keyword>
<evidence type="ECO:0000313" key="3">
    <source>
        <dbReference type="Proteomes" id="UP000319976"/>
    </source>
</evidence>
<keyword evidence="1" id="KW-1133">Transmembrane helix</keyword>
<organism evidence="2 3">
    <name type="scientific">Calycomorphotria hydatis</name>
    <dbReference type="NCBI Taxonomy" id="2528027"/>
    <lineage>
        <taxon>Bacteria</taxon>
        <taxon>Pseudomonadati</taxon>
        <taxon>Planctomycetota</taxon>
        <taxon>Planctomycetia</taxon>
        <taxon>Planctomycetales</taxon>
        <taxon>Planctomycetaceae</taxon>
        <taxon>Calycomorphotria</taxon>
    </lineage>
</organism>
<dbReference type="Proteomes" id="UP000319976">
    <property type="component" value="Chromosome"/>
</dbReference>
<proteinExistence type="predicted"/>
<keyword evidence="3" id="KW-1185">Reference proteome</keyword>